<dbReference type="AlphaFoldDB" id="A0A9P5XNS2"/>
<dbReference type="SUPFAM" id="SSF55753">
    <property type="entry name" value="Actin depolymerizing proteins"/>
    <property type="match status" value="1"/>
</dbReference>
<name>A0A9P5XNS2_9AGAR</name>
<dbReference type="GO" id="GO:0015629">
    <property type="term" value="C:actin cytoskeleton"/>
    <property type="evidence" value="ECO:0007669"/>
    <property type="project" value="InterPro"/>
</dbReference>
<dbReference type="GO" id="GO:0016363">
    <property type="term" value="C:nuclear matrix"/>
    <property type="evidence" value="ECO:0007669"/>
    <property type="project" value="UniProtKB-SubCell"/>
</dbReference>
<comment type="similarity">
    <text evidence="2">Belongs to the actin-binding proteins ADF family.</text>
</comment>
<dbReference type="OrthoDB" id="10249245at2759"/>
<dbReference type="Pfam" id="PF00241">
    <property type="entry name" value="Cofilin_ADF"/>
    <property type="match status" value="1"/>
</dbReference>
<evidence type="ECO:0000256" key="2">
    <source>
        <dbReference type="ARBA" id="ARBA00006844"/>
    </source>
</evidence>
<sequence length="139" mass="15638">MASGVAVNSICLDTFQQLKLKKDLKYIIFSLNSDNTEIIVLKSSSSNDYEEFLADLPEDQCRWAIYDFEYEAEGGGKRNKLVFISWSPDTAKIKQKMVFASSRDALRRSLVGIAVEVQGTEVSEVAFEALLDKAKRTSR</sequence>
<dbReference type="GO" id="GO:0003779">
    <property type="term" value="F:actin binding"/>
    <property type="evidence" value="ECO:0007669"/>
    <property type="project" value="UniProtKB-KW"/>
</dbReference>
<reference evidence="7" key="1">
    <citation type="submission" date="2020-11" db="EMBL/GenBank/DDBJ databases">
        <authorList>
            <consortium name="DOE Joint Genome Institute"/>
            <person name="Ahrendt S."/>
            <person name="Riley R."/>
            <person name="Andreopoulos W."/>
            <person name="Labutti K."/>
            <person name="Pangilinan J."/>
            <person name="Ruiz-Duenas F.J."/>
            <person name="Barrasa J.M."/>
            <person name="Sanchez-Garcia M."/>
            <person name="Camarero S."/>
            <person name="Miyauchi S."/>
            <person name="Serrano A."/>
            <person name="Linde D."/>
            <person name="Babiker R."/>
            <person name="Drula E."/>
            <person name="Ayuso-Fernandez I."/>
            <person name="Pacheco R."/>
            <person name="Padilla G."/>
            <person name="Ferreira P."/>
            <person name="Barriuso J."/>
            <person name="Kellner H."/>
            <person name="Castanera R."/>
            <person name="Alfaro M."/>
            <person name="Ramirez L."/>
            <person name="Pisabarro A.G."/>
            <person name="Kuo A."/>
            <person name="Tritt A."/>
            <person name="Lipzen A."/>
            <person name="He G."/>
            <person name="Yan M."/>
            <person name="Ng V."/>
            <person name="Cullen D."/>
            <person name="Martin F."/>
            <person name="Rosso M.-N."/>
            <person name="Henrissat B."/>
            <person name="Hibbett D."/>
            <person name="Martinez A.T."/>
            <person name="Grigoriev I.V."/>
        </authorList>
    </citation>
    <scope>NUCLEOTIDE SEQUENCE</scope>
    <source>
        <strain evidence="7">MF-IS2</strain>
    </source>
</reference>
<proteinExistence type="inferred from homology"/>
<dbReference type="InterPro" id="IPR029006">
    <property type="entry name" value="ADF-H/Gelsolin-like_dom_sf"/>
</dbReference>
<dbReference type="SMART" id="SM00102">
    <property type="entry name" value="ADF"/>
    <property type="match status" value="1"/>
</dbReference>
<dbReference type="InterPro" id="IPR002108">
    <property type="entry name" value="ADF-H"/>
</dbReference>
<dbReference type="GO" id="GO:0030042">
    <property type="term" value="P:actin filament depolymerization"/>
    <property type="evidence" value="ECO:0007669"/>
    <property type="project" value="InterPro"/>
</dbReference>
<evidence type="ECO:0000313" key="8">
    <source>
        <dbReference type="Proteomes" id="UP000807342"/>
    </source>
</evidence>
<accession>A0A9P5XNS2</accession>
<evidence type="ECO:0000256" key="5">
    <source>
        <dbReference type="ARBA" id="ARBA00032427"/>
    </source>
</evidence>
<dbReference type="CDD" id="cd11286">
    <property type="entry name" value="ADF_cofilin_like"/>
    <property type="match status" value="1"/>
</dbReference>
<dbReference type="PROSITE" id="PS51263">
    <property type="entry name" value="ADF_H"/>
    <property type="match status" value="1"/>
</dbReference>
<dbReference type="PANTHER" id="PTHR11913">
    <property type="entry name" value="COFILIN-RELATED"/>
    <property type="match status" value="1"/>
</dbReference>
<protein>
    <recommendedName>
        <fullName evidence="3">Cofilin</fullName>
    </recommendedName>
    <alternativeName>
        <fullName evidence="5">Actin-depolymerizing factor 1</fullName>
    </alternativeName>
</protein>
<evidence type="ECO:0000259" key="6">
    <source>
        <dbReference type="PROSITE" id="PS51263"/>
    </source>
</evidence>
<gene>
    <name evidence="7" type="ORF">P691DRAFT_133180</name>
</gene>
<dbReference type="Proteomes" id="UP000807342">
    <property type="component" value="Unassembled WGS sequence"/>
</dbReference>
<keyword evidence="8" id="KW-1185">Reference proteome</keyword>
<dbReference type="InterPro" id="IPR017904">
    <property type="entry name" value="ADF/Cofilin"/>
</dbReference>
<keyword evidence="4" id="KW-0009">Actin-binding</keyword>
<evidence type="ECO:0000256" key="3">
    <source>
        <dbReference type="ARBA" id="ARBA00015630"/>
    </source>
</evidence>
<comment type="subcellular location">
    <subcellularLocation>
        <location evidence="1">Nucleus matrix</location>
    </subcellularLocation>
</comment>
<comment type="caution">
    <text evidence="7">The sequence shown here is derived from an EMBL/GenBank/DDBJ whole genome shotgun (WGS) entry which is preliminary data.</text>
</comment>
<evidence type="ECO:0000313" key="7">
    <source>
        <dbReference type="EMBL" id="KAF9452930.1"/>
    </source>
</evidence>
<dbReference type="Gene3D" id="3.40.20.10">
    <property type="entry name" value="Severin"/>
    <property type="match status" value="1"/>
</dbReference>
<dbReference type="EMBL" id="MU151066">
    <property type="protein sequence ID" value="KAF9452930.1"/>
    <property type="molecule type" value="Genomic_DNA"/>
</dbReference>
<organism evidence="7 8">
    <name type="scientific">Macrolepiota fuliginosa MF-IS2</name>
    <dbReference type="NCBI Taxonomy" id="1400762"/>
    <lineage>
        <taxon>Eukaryota</taxon>
        <taxon>Fungi</taxon>
        <taxon>Dikarya</taxon>
        <taxon>Basidiomycota</taxon>
        <taxon>Agaricomycotina</taxon>
        <taxon>Agaricomycetes</taxon>
        <taxon>Agaricomycetidae</taxon>
        <taxon>Agaricales</taxon>
        <taxon>Agaricineae</taxon>
        <taxon>Agaricaceae</taxon>
        <taxon>Macrolepiota</taxon>
    </lineage>
</organism>
<evidence type="ECO:0000256" key="4">
    <source>
        <dbReference type="ARBA" id="ARBA00023203"/>
    </source>
</evidence>
<evidence type="ECO:0000256" key="1">
    <source>
        <dbReference type="ARBA" id="ARBA00004109"/>
    </source>
</evidence>
<feature type="domain" description="ADF-H" evidence="6">
    <location>
        <begin position="4"/>
        <end position="135"/>
    </location>
</feature>